<feature type="compositionally biased region" description="Polar residues" evidence="1">
    <location>
        <begin position="19"/>
        <end position="31"/>
    </location>
</feature>
<evidence type="ECO:0000256" key="2">
    <source>
        <dbReference type="SAM" id="Phobius"/>
    </source>
</evidence>
<dbReference type="OrthoDB" id="196264at2759"/>
<reference evidence="4 5" key="1">
    <citation type="submission" date="2016-03" db="EMBL/GenBank/DDBJ databases">
        <title>EvidentialGene: Evidence-directed Construction of Genes on Genomes.</title>
        <authorList>
            <person name="Gilbert D.G."/>
            <person name="Choi J.-H."/>
            <person name="Mockaitis K."/>
            <person name="Colbourne J."/>
            <person name="Pfrender M."/>
        </authorList>
    </citation>
    <scope>NUCLEOTIDE SEQUENCE [LARGE SCALE GENOMIC DNA]</scope>
    <source>
        <strain evidence="4 5">Xinb3</strain>
        <tissue evidence="4">Complete organism</tissue>
    </source>
</reference>
<dbReference type="EMBL" id="LRGB01012120">
    <property type="protein sequence ID" value="KZR99957.1"/>
    <property type="molecule type" value="Genomic_DNA"/>
</dbReference>
<sequence>MLNKYSTGLQTEKDDSGHPYSSTHSYTSPATTTVRRQIPIAKPNFPRLAVPFVIAMHSHFYLNFLLHISFLSGWPKLLTWVPESCCLILAGITVGIIFYLTETTVDTLPKGTCINMFQAEFMHYPKQQQCIIDVLEQMEDDGVSRCRNRRYGP</sequence>
<dbReference type="AlphaFoldDB" id="A0A164HBY4"/>
<feature type="compositionally biased region" description="Polar residues" evidence="1">
    <location>
        <begin position="1"/>
        <end position="10"/>
    </location>
</feature>
<dbReference type="Pfam" id="PF06239">
    <property type="entry name" value="ECSIT_N"/>
    <property type="match status" value="1"/>
</dbReference>
<feature type="transmembrane region" description="Helical" evidence="2">
    <location>
        <begin position="77"/>
        <end position="100"/>
    </location>
</feature>
<evidence type="ECO:0000256" key="1">
    <source>
        <dbReference type="SAM" id="MobiDB-lite"/>
    </source>
</evidence>
<comment type="caution">
    <text evidence="4">The sequence shown here is derived from an EMBL/GenBank/DDBJ whole genome shotgun (WGS) entry which is preliminary data.</text>
</comment>
<dbReference type="STRING" id="35525.A0A164HBY4"/>
<name>A0A164HBY4_9CRUS</name>
<evidence type="ECO:0000313" key="4">
    <source>
        <dbReference type="EMBL" id="KZR99957.1"/>
    </source>
</evidence>
<organism evidence="4 5">
    <name type="scientific">Daphnia magna</name>
    <dbReference type="NCBI Taxonomy" id="35525"/>
    <lineage>
        <taxon>Eukaryota</taxon>
        <taxon>Metazoa</taxon>
        <taxon>Ecdysozoa</taxon>
        <taxon>Arthropoda</taxon>
        <taxon>Crustacea</taxon>
        <taxon>Branchiopoda</taxon>
        <taxon>Diplostraca</taxon>
        <taxon>Cladocera</taxon>
        <taxon>Anomopoda</taxon>
        <taxon>Daphniidae</taxon>
        <taxon>Daphnia</taxon>
    </lineage>
</organism>
<gene>
    <name evidence="4" type="ORF">APZ42_003959</name>
</gene>
<keyword evidence="5" id="KW-1185">Reference proteome</keyword>
<feature type="transmembrane region" description="Helical" evidence="2">
    <location>
        <begin position="48"/>
        <end position="71"/>
    </location>
</feature>
<feature type="region of interest" description="Disordered" evidence="1">
    <location>
        <begin position="1"/>
        <end position="31"/>
    </location>
</feature>
<keyword evidence="2" id="KW-0472">Membrane</keyword>
<dbReference type="InterPro" id="IPR046448">
    <property type="entry name" value="ECSIT_N"/>
</dbReference>
<protein>
    <submittedName>
        <fullName evidence="4">Evolutionarily conserved signaling intermediate in Toll pathway-like protein</fullName>
    </submittedName>
</protein>
<dbReference type="Proteomes" id="UP000076858">
    <property type="component" value="Unassembled WGS sequence"/>
</dbReference>
<evidence type="ECO:0000259" key="3">
    <source>
        <dbReference type="Pfam" id="PF06239"/>
    </source>
</evidence>
<accession>A0A164HBY4</accession>
<keyword evidence="2" id="KW-1133">Transmembrane helix</keyword>
<feature type="domain" description="ECSIT N-terminal" evidence="3">
    <location>
        <begin position="104"/>
        <end position="143"/>
    </location>
</feature>
<evidence type="ECO:0000313" key="5">
    <source>
        <dbReference type="Proteomes" id="UP000076858"/>
    </source>
</evidence>
<proteinExistence type="predicted"/>
<keyword evidence="2" id="KW-0812">Transmembrane</keyword>